<dbReference type="EMBL" id="CP003345">
    <property type="protein sequence ID" value="AFM03016.1"/>
    <property type="molecule type" value="Genomic_DNA"/>
</dbReference>
<proteinExistence type="inferred from homology"/>
<sequence length="375" mass="43761">MVKKIANYYHFENIIQVVTTYFYFISFPSFMSSRLKTGLILLVITFLVGYILIQEYSKVMSKSEITTLPEGYHNVLVRVPTTFEFCGEQVPLYDEEVKESFDKELYINVFRHSSTSLIIKRSEKFFPIIEKILREEGVPDDMKYIAVIESGLENVRSYAGADGYWQFMEETAKEFGLEISKEVDERFHIEKATRAACKYLKRSYKKFGNWTLVAASYNRGMGGMNSALRNQNAISYYDVALNNETARYIYRALAFKEIMQNPEKYGFVIPKELRYPVVEYRKIPLDTTVNDISALAVRYKMSYKTLKYHNPWLLMNKLTFDAKDIKQGKTYTLFVPQNPPMPHSNVLAQESLEMEKMLDSILREEDTVIDIKDVK</sequence>
<comment type="similarity">
    <text evidence="1">Belongs to the transglycosylase Slt family.</text>
</comment>
<protein>
    <submittedName>
        <fullName evidence="4">Soluble lytic murein transglycosylase-like protein</fullName>
    </submittedName>
</protein>
<dbReference type="Pfam" id="PF01464">
    <property type="entry name" value="SLT"/>
    <property type="match status" value="1"/>
</dbReference>
<dbReference type="PANTHER" id="PTHR37423:SF2">
    <property type="entry name" value="MEMBRANE-BOUND LYTIC MUREIN TRANSGLYCOSYLASE C"/>
    <property type="match status" value="1"/>
</dbReference>
<organism evidence="4 5">
    <name type="scientific">Bernardetia litoralis (strain ATCC 23117 / DSM 6794 / NBRC 15988 / NCIMB 1366 / Fx l1 / Sio-4)</name>
    <name type="common">Flexibacter litoralis</name>
    <dbReference type="NCBI Taxonomy" id="880071"/>
    <lineage>
        <taxon>Bacteria</taxon>
        <taxon>Pseudomonadati</taxon>
        <taxon>Bacteroidota</taxon>
        <taxon>Cytophagia</taxon>
        <taxon>Cytophagales</taxon>
        <taxon>Bernardetiaceae</taxon>
        <taxon>Bernardetia</taxon>
    </lineage>
</organism>
<dbReference type="Proteomes" id="UP000006054">
    <property type="component" value="Chromosome"/>
</dbReference>
<reference evidence="5" key="1">
    <citation type="submission" date="2012-06" db="EMBL/GenBank/DDBJ databases">
        <title>The complete genome of Flexibacter litoralis DSM 6794.</title>
        <authorList>
            <person name="Lucas S."/>
            <person name="Copeland A."/>
            <person name="Lapidus A."/>
            <person name="Glavina del Rio T."/>
            <person name="Dalin E."/>
            <person name="Tice H."/>
            <person name="Bruce D."/>
            <person name="Goodwin L."/>
            <person name="Pitluck S."/>
            <person name="Peters L."/>
            <person name="Ovchinnikova G."/>
            <person name="Lu M."/>
            <person name="Kyrpides N."/>
            <person name="Mavromatis K."/>
            <person name="Ivanova N."/>
            <person name="Brettin T."/>
            <person name="Detter J.C."/>
            <person name="Han C."/>
            <person name="Larimer F."/>
            <person name="Land M."/>
            <person name="Hauser L."/>
            <person name="Markowitz V."/>
            <person name="Cheng J.-F."/>
            <person name="Hugenholtz P."/>
            <person name="Woyke T."/>
            <person name="Wu D."/>
            <person name="Spring S."/>
            <person name="Lang E."/>
            <person name="Kopitz M."/>
            <person name="Brambilla E."/>
            <person name="Klenk H.-P."/>
            <person name="Eisen J.A."/>
        </authorList>
    </citation>
    <scope>NUCLEOTIDE SEQUENCE [LARGE SCALE GENOMIC DNA]</scope>
    <source>
        <strain evidence="5">ATCC 23117 / DSM 6794 / NBRC 15988 / NCIMB 1366 / Sio-4</strain>
    </source>
</reference>
<keyword evidence="2" id="KW-0472">Membrane</keyword>
<dbReference type="SUPFAM" id="SSF53955">
    <property type="entry name" value="Lysozyme-like"/>
    <property type="match status" value="1"/>
</dbReference>
<keyword evidence="2" id="KW-1133">Transmembrane helix</keyword>
<keyword evidence="5" id="KW-1185">Reference proteome</keyword>
<feature type="domain" description="Transglycosylase SLT" evidence="3">
    <location>
        <begin position="128"/>
        <end position="233"/>
    </location>
</feature>
<dbReference type="RefSeq" id="WP_014796476.1">
    <property type="nucleotide sequence ID" value="NC_018018.1"/>
</dbReference>
<feature type="transmembrane region" description="Helical" evidence="2">
    <location>
        <begin position="37"/>
        <end position="53"/>
    </location>
</feature>
<feature type="transmembrane region" description="Helical" evidence="2">
    <location>
        <begin position="12"/>
        <end position="31"/>
    </location>
</feature>
<dbReference type="KEGG" id="fli:Fleli_0549"/>
<dbReference type="Gene3D" id="1.10.530.10">
    <property type="match status" value="1"/>
</dbReference>
<dbReference type="InterPro" id="IPR023346">
    <property type="entry name" value="Lysozyme-like_dom_sf"/>
</dbReference>
<name>I4AGD1_BERLS</name>
<dbReference type="CDD" id="cd16894">
    <property type="entry name" value="MltD-like"/>
    <property type="match status" value="1"/>
</dbReference>
<dbReference type="STRING" id="880071.Fleli_0549"/>
<dbReference type="AlphaFoldDB" id="I4AGD1"/>
<dbReference type="PANTHER" id="PTHR37423">
    <property type="entry name" value="SOLUBLE LYTIC MUREIN TRANSGLYCOSYLASE-RELATED"/>
    <property type="match status" value="1"/>
</dbReference>
<evidence type="ECO:0000256" key="2">
    <source>
        <dbReference type="SAM" id="Phobius"/>
    </source>
</evidence>
<keyword evidence="2" id="KW-0812">Transmembrane</keyword>
<dbReference type="eggNOG" id="COG0741">
    <property type="taxonomic scope" value="Bacteria"/>
</dbReference>
<dbReference type="PATRIC" id="fig|880071.3.peg.518"/>
<dbReference type="HOGENOM" id="CLU_009520_1_1_10"/>
<evidence type="ECO:0000259" key="3">
    <source>
        <dbReference type="Pfam" id="PF01464"/>
    </source>
</evidence>
<accession>I4AGD1</accession>
<evidence type="ECO:0000313" key="5">
    <source>
        <dbReference type="Proteomes" id="UP000006054"/>
    </source>
</evidence>
<gene>
    <name evidence="4" type="ordered locus">Fleli_0549</name>
</gene>
<evidence type="ECO:0000313" key="4">
    <source>
        <dbReference type="EMBL" id="AFM03016.1"/>
    </source>
</evidence>
<evidence type="ECO:0000256" key="1">
    <source>
        <dbReference type="ARBA" id="ARBA00007734"/>
    </source>
</evidence>
<dbReference type="InterPro" id="IPR008258">
    <property type="entry name" value="Transglycosylase_SLT_dom_1"/>
</dbReference>